<evidence type="ECO:0000313" key="1">
    <source>
        <dbReference type="EMBL" id="TPG09961.1"/>
    </source>
</evidence>
<keyword evidence="2" id="KW-1185">Reference proteome</keyword>
<reference evidence="1 2" key="1">
    <citation type="journal article" date="2019" name="Environ. Microbiol.">
        <title>Species interactions and distinct microbial communities in high Arctic permafrost affected cryosols are associated with the CH4 and CO2 gas fluxes.</title>
        <authorList>
            <person name="Altshuler I."/>
            <person name="Hamel J."/>
            <person name="Turney S."/>
            <person name="Magnuson E."/>
            <person name="Levesque R."/>
            <person name="Greer C."/>
            <person name="Whyte L.G."/>
        </authorList>
    </citation>
    <scope>NUCLEOTIDE SEQUENCE [LARGE SCALE GENOMIC DNA]</scope>
    <source>
        <strain evidence="1 2">S5.1</strain>
    </source>
</reference>
<name>A0A502CE13_9SPHN</name>
<sequence>MTREPDPMTSYADTAAPPVVLVGDAATAADPIAAIRMVGARLLERIDWVDAPRSIGRHAARPVLLLEIEGTPDHIVEAALPAIAASVQALDLQIVVALATSQIDLVTAHLMGGRAQMLCEPTVADRIVALTIAIEASHGTVLHDSWRETETARLRRLHDEVARIAEILTQLTRIDQPFKADIEDRRRGYDAGPIDAGDIAAQDVRRAIRGRRLRDQFFGEGLFEDPAWDMLLDLYAAELEGSQVSVSSLCIASAVAPTTALRWISKLTDSGLLVRHADTVDRRRAFMTLAPSVSEAMRGYWRALQRADLKLG</sequence>
<evidence type="ECO:0000313" key="2">
    <source>
        <dbReference type="Proteomes" id="UP000318413"/>
    </source>
</evidence>
<organism evidence="1 2">
    <name type="scientific">Sphingomonas oligophenolica</name>
    <dbReference type="NCBI Taxonomy" id="301154"/>
    <lineage>
        <taxon>Bacteria</taxon>
        <taxon>Pseudomonadati</taxon>
        <taxon>Pseudomonadota</taxon>
        <taxon>Alphaproteobacteria</taxon>
        <taxon>Sphingomonadales</taxon>
        <taxon>Sphingomonadaceae</taxon>
        <taxon>Sphingomonas</taxon>
    </lineage>
</organism>
<protein>
    <recommendedName>
        <fullName evidence="3">MarR family transcriptional regulator</fullName>
    </recommendedName>
</protein>
<dbReference type="InterPro" id="IPR036390">
    <property type="entry name" value="WH_DNA-bd_sf"/>
</dbReference>
<dbReference type="Proteomes" id="UP000318413">
    <property type="component" value="Unassembled WGS sequence"/>
</dbReference>
<gene>
    <name evidence="1" type="ORF">EAH84_13330</name>
</gene>
<dbReference type="OrthoDB" id="7594920at2"/>
<evidence type="ECO:0008006" key="3">
    <source>
        <dbReference type="Google" id="ProtNLM"/>
    </source>
</evidence>
<accession>A0A502CE13</accession>
<dbReference type="AlphaFoldDB" id="A0A502CE13"/>
<dbReference type="RefSeq" id="WP_140872510.1">
    <property type="nucleotide sequence ID" value="NZ_RCZK01000013.1"/>
</dbReference>
<dbReference type="InterPro" id="IPR036388">
    <property type="entry name" value="WH-like_DNA-bd_sf"/>
</dbReference>
<comment type="caution">
    <text evidence="1">The sequence shown here is derived from an EMBL/GenBank/DDBJ whole genome shotgun (WGS) entry which is preliminary data.</text>
</comment>
<proteinExistence type="predicted"/>
<dbReference type="Gene3D" id="1.10.10.10">
    <property type="entry name" value="Winged helix-like DNA-binding domain superfamily/Winged helix DNA-binding domain"/>
    <property type="match status" value="1"/>
</dbReference>
<dbReference type="EMBL" id="RCZK01000013">
    <property type="protein sequence ID" value="TPG09961.1"/>
    <property type="molecule type" value="Genomic_DNA"/>
</dbReference>
<dbReference type="SUPFAM" id="SSF46785">
    <property type="entry name" value="Winged helix' DNA-binding domain"/>
    <property type="match status" value="1"/>
</dbReference>